<reference evidence="1" key="1">
    <citation type="submission" date="2023-03" db="EMBL/GenBank/DDBJ databases">
        <authorList>
            <person name="Pearce D."/>
        </authorList>
    </citation>
    <scope>NUCLEOTIDE SEQUENCE</scope>
    <source>
        <strain evidence="1">Mc</strain>
    </source>
</reference>
<name>A0AA35XU09_METCP</name>
<dbReference type="Proteomes" id="UP001158598">
    <property type="component" value="Chromosome"/>
</dbReference>
<organism evidence="1 2">
    <name type="scientific">Methylococcus capsulatus</name>
    <dbReference type="NCBI Taxonomy" id="414"/>
    <lineage>
        <taxon>Bacteria</taxon>
        <taxon>Pseudomonadati</taxon>
        <taxon>Pseudomonadota</taxon>
        <taxon>Gammaproteobacteria</taxon>
        <taxon>Methylococcales</taxon>
        <taxon>Methylococcaceae</taxon>
        <taxon>Methylococcus</taxon>
    </lineage>
</organism>
<sequence length="76" mass="8786">MGPGTAGIWMNHRAIEAKTIVSPISFRLTRDIPDSPQRHFLLSDHEKLPQRNIQAWTYHCGLHARHDTGARRHHRS</sequence>
<evidence type="ECO:0000313" key="1">
    <source>
        <dbReference type="EMBL" id="CAI8748340.1"/>
    </source>
</evidence>
<protein>
    <submittedName>
        <fullName evidence="1">Uncharacterized protein</fullName>
    </submittedName>
</protein>
<dbReference type="EMBL" id="OX458332">
    <property type="protein sequence ID" value="CAI8748340.1"/>
    <property type="molecule type" value="Genomic_DNA"/>
</dbReference>
<proteinExistence type="predicted"/>
<evidence type="ECO:0000313" key="2">
    <source>
        <dbReference type="Proteomes" id="UP001158598"/>
    </source>
</evidence>
<accession>A0AA35XU09</accession>
<dbReference type="AlphaFoldDB" id="A0AA35XU09"/>
<gene>
    <name evidence="1" type="ORF">MCNOR_0600</name>
</gene>